<accession>A0A6J4UBZ9</accession>
<evidence type="ECO:0000313" key="2">
    <source>
        <dbReference type="EMBL" id="CAA9544284.1"/>
    </source>
</evidence>
<feature type="non-terminal residue" evidence="2">
    <location>
        <position position="1"/>
    </location>
</feature>
<proteinExistence type="predicted"/>
<dbReference type="EMBL" id="CADCWH010000058">
    <property type="protein sequence ID" value="CAA9544284.1"/>
    <property type="molecule type" value="Genomic_DNA"/>
</dbReference>
<dbReference type="AlphaFoldDB" id="A0A6J4UBZ9"/>
<protein>
    <submittedName>
        <fullName evidence="2">Uncharacterized protein</fullName>
    </submittedName>
</protein>
<organism evidence="2">
    <name type="scientific">uncultured Thermomicrobiales bacterium</name>
    <dbReference type="NCBI Taxonomy" id="1645740"/>
    <lineage>
        <taxon>Bacteria</taxon>
        <taxon>Pseudomonadati</taxon>
        <taxon>Thermomicrobiota</taxon>
        <taxon>Thermomicrobia</taxon>
        <taxon>Thermomicrobiales</taxon>
        <taxon>environmental samples</taxon>
    </lineage>
</organism>
<reference evidence="2" key="1">
    <citation type="submission" date="2020-02" db="EMBL/GenBank/DDBJ databases">
        <authorList>
            <person name="Meier V. D."/>
        </authorList>
    </citation>
    <scope>NUCLEOTIDE SEQUENCE</scope>
    <source>
        <strain evidence="2">AVDCRST_MAG70</strain>
    </source>
</reference>
<name>A0A6J4UBZ9_9BACT</name>
<feature type="compositionally biased region" description="Low complexity" evidence="1">
    <location>
        <begin position="1"/>
        <end position="14"/>
    </location>
</feature>
<sequence length="35" mass="3611">SRAGTTRPGTTATPVPWICSTRASPPSTGTVRSRP</sequence>
<feature type="region of interest" description="Disordered" evidence="1">
    <location>
        <begin position="1"/>
        <end position="35"/>
    </location>
</feature>
<gene>
    <name evidence="2" type="ORF">AVDCRST_MAG70-375</name>
</gene>
<evidence type="ECO:0000256" key="1">
    <source>
        <dbReference type="SAM" id="MobiDB-lite"/>
    </source>
</evidence>
<feature type="compositionally biased region" description="Polar residues" evidence="1">
    <location>
        <begin position="21"/>
        <end position="35"/>
    </location>
</feature>
<feature type="non-terminal residue" evidence="2">
    <location>
        <position position="35"/>
    </location>
</feature>